<keyword evidence="1" id="KW-0812">Transmembrane</keyword>
<gene>
    <name evidence="3" type="ORF">MBAV_006322</name>
</gene>
<accession>A0A0F3GHS1</accession>
<dbReference type="AlphaFoldDB" id="A0A0F3GHS1"/>
<dbReference type="Pfam" id="PF04015">
    <property type="entry name" value="DUF362"/>
    <property type="match status" value="1"/>
</dbReference>
<comment type="caution">
    <text evidence="3">The sequence shown here is derived from an EMBL/GenBank/DDBJ whole genome shotgun (WGS) entry which is preliminary data.</text>
</comment>
<dbReference type="EMBL" id="LACI01002668">
    <property type="protein sequence ID" value="KJU81485.1"/>
    <property type="molecule type" value="Genomic_DNA"/>
</dbReference>
<evidence type="ECO:0000259" key="2">
    <source>
        <dbReference type="Pfam" id="PF04015"/>
    </source>
</evidence>
<proteinExistence type="predicted"/>
<protein>
    <submittedName>
        <fullName evidence="3">Protein containing DUF362</fullName>
    </submittedName>
</protein>
<keyword evidence="4" id="KW-1185">Reference proteome</keyword>
<evidence type="ECO:0000313" key="4">
    <source>
        <dbReference type="Proteomes" id="UP000033423"/>
    </source>
</evidence>
<feature type="transmembrane region" description="Helical" evidence="1">
    <location>
        <begin position="17"/>
        <end position="39"/>
    </location>
</feature>
<organism evidence="3 4">
    <name type="scientific">Candidatus Magnetobacterium bavaricum</name>
    <dbReference type="NCBI Taxonomy" id="29290"/>
    <lineage>
        <taxon>Bacteria</taxon>
        <taxon>Pseudomonadati</taxon>
        <taxon>Nitrospirota</taxon>
        <taxon>Thermodesulfovibrionia</taxon>
        <taxon>Thermodesulfovibrionales</taxon>
        <taxon>Candidatus Magnetobacteriaceae</taxon>
        <taxon>Candidatus Magnetobacterium</taxon>
    </lineage>
</organism>
<evidence type="ECO:0000313" key="3">
    <source>
        <dbReference type="EMBL" id="KJU81485.1"/>
    </source>
</evidence>
<feature type="domain" description="DUF362" evidence="2">
    <location>
        <begin position="100"/>
        <end position="294"/>
    </location>
</feature>
<dbReference type="InterPro" id="IPR007160">
    <property type="entry name" value="DUF362"/>
</dbReference>
<keyword evidence="1" id="KW-1133">Transmembrane helix</keyword>
<reference evidence="3 4" key="1">
    <citation type="submission" date="2015-02" db="EMBL/GenBank/DDBJ databases">
        <title>Single-cell genomics of uncultivated deep-branching MTB reveals a conserved set of magnetosome genes.</title>
        <authorList>
            <person name="Kolinko S."/>
            <person name="Richter M."/>
            <person name="Glockner F.O."/>
            <person name="Brachmann A."/>
            <person name="Schuler D."/>
        </authorList>
    </citation>
    <scope>NUCLEOTIDE SEQUENCE [LARGE SCALE GENOMIC DNA]</scope>
    <source>
        <strain evidence="3">TM-1</strain>
    </source>
</reference>
<name>A0A0F3GHS1_9BACT</name>
<keyword evidence="1" id="KW-0472">Membrane</keyword>
<evidence type="ECO:0000256" key="1">
    <source>
        <dbReference type="SAM" id="Phobius"/>
    </source>
</evidence>
<dbReference type="PROSITE" id="PS51318">
    <property type="entry name" value="TAT"/>
    <property type="match status" value="1"/>
</dbReference>
<dbReference type="Proteomes" id="UP000033423">
    <property type="component" value="Unassembled WGS sequence"/>
</dbReference>
<dbReference type="InterPro" id="IPR006311">
    <property type="entry name" value="TAT_signal"/>
</dbReference>
<sequence length="332" mass="36220">MPSKNDKTEPVLSRREFLIKAGVTGAIAMTVGVVAVASYSDRPMRRSQESTYTFKNYRVDPSALYPAMVIAHGKDVRKMVQAAFDKLGGLSRFIKPGDRVLIKPNVGWDRQPELAANTNPEVVGAVVALCLQGRASEVWVTDVSINDPYRSFARSGVEAAVLKAGGKVKFTTGDDFLQTDLKGEVLKLWPVCRYFHQVDKLINIPVLKHHSLSRCTLAMKNWYGVLGGSRNRLHQEINLSIADLANAIRPTLTVMDATRVLKRNGPTGGNISDVEVANTIIAGVDEVAIDAYSLRFLDLNVADVPFLGIAQAKGVGTTDLKSLNTHELNTGF</sequence>